<sequence length="97" mass="9218">MFVDAPIVAGQGAAEAAGGAMTAATLAGVSPAIATPVPMGGEEVSVLLAQASAAHAAQFLAATAVGVSQRELFAATATTSAAAYTAMNALSQASLAL</sequence>
<organism evidence="2">
    <name type="scientific">Mycobacterium riyadhense</name>
    <dbReference type="NCBI Taxonomy" id="486698"/>
    <lineage>
        <taxon>Bacteria</taxon>
        <taxon>Bacillati</taxon>
        <taxon>Actinomycetota</taxon>
        <taxon>Actinomycetes</taxon>
        <taxon>Mycobacteriales</taxon>
        <taxon>Mycobacteriaceae</taxon>
        <taxon>Mycobacterium</taxon>
    </lineage>
</organism>
<evidence type="ECO:0000259" key="1">
    <source>
        <dbReference type="Pfam" id="PF00934"/>
    </source>
</evidence>
<dbReference type="AlphaFoldDB" id="A0A653EZE7"/>
<feature type="domain" description="PE" evidence="1">
    <location>
        <begin position="13"/>
        <end position="89"/>
    </location>
</feature>
<gene>
    <name evidence="2" type="ORF">BIN_B_04455</name>
</gene>
<name>A0A653EZE7_9MYCO</name>
<dbReference type="EMBL" id="LR589131">
    <property type="protein sequence ID" value="VTP02301.1"/>
    <property type="molecule type" value="Genomic_DNA"/>
</dbReference>
<proteinExistence type="predicted"/>
<reference evidence="2" key="1">
    <citation type="submission" date="2019-05" db="EMBL/GenBank/DDBJ databases">
        <authorList>
            <person name="Naeem R."/>
            <person name="Antony C."/>
            <person name="Guan Q."/>
        </authorList>
    </citation>
    <scope>NUCLEOTIDE SEQUENCE</scope>
    <source>
        <strain evidence="2">2</strain>
    </source>
</reference>
<protein>
    <recommendedName>
        <fullName evidence="1">PE domain-containing protein</fullName>
    </recommendedName>
</protein>
<evidence type="ECO:0000313" key="2">
    <source>
        <dbReference type="EMBL" id="VTP02301.1"/>
    </source>
</evidence>
<dbReference type="Pfam" id="PF00934">
    <property type="entry name" value="PE"/>
    <property type="match status" value="1"/>
</dbReference>
<dbReference type="InterPro" id="IPR000084">
    <property type="entry name" value="PE-PGRS_N"/>
</dbReference>
<accession>A0A653EZE7</accession>